<dbReference type="VEuPathDB" id="FungiDB:MGYG_04174"/>
<keyword evidence="2" id="KW-1185">Reference proteome</keyword>
<name>E4UV53_ARTGP</name>
<dbReference type="InParanoid" id="E4UV53"/>
<accession>E4UV53</accession>
<dbReference type="GeneID" id="10029288"/>
<sequence length="112" mass="12625">MSSCQERGILAVIRCWRLGNIRIRLRSSISVARFAVWAADNMDPLRGQTSSMCWDDASTCEKWRWPIPLRIPMGQEFGASKLLLQMPLLGVSNVSLNISRHQGFVEQADFGS</sequence>
<dbReference type="Proteomes" id="UP000002669">
    <property type="component" value="Unassembled WGS sequence"/>
</dbReference>
<evidence type="ECO:0000313" key="1">
    <source>
        <dbReference type="EMBL" id="EFR01170.1"/>
    </source>
</evidence>
<evidence type="ECO:0000313" key="2">
    <source>
        <dbReference type="Proteomes" id="UP000002669"/>
    </source>
</evidence>
<proteinExistence type="predicted"/>
<gene>
    <name evidence="1" type="ORF">MGYG_04174</name>
</gene>
<organism evidence="2">
    <name type="scientific">Arthroderma gypseum (strain ATCC MYA-4604 / CBS 118893)</name>
    <name type="common">Microsporum gypseum</name>
    <dbReference type="NCBI Taxonomy" id="535722"/>
    <lineage>
        <taxon>Eukaryota</taxon>
        <taxon>Fungi</taxon>
        <taxon>Dikarya</taxon>
        <taxon>Ascomycota</taxon>
        <taxon>Pezizomycotina</taxon>
        <taxon>Eurotiomycetes</taxon>
        <taxon>Eurotiomycetidae</taxon>
        <taxon>Onygenales</taxon>
        <taxon>Arthrodermataceae</taxon>
        <taxon>Nannizzia</taxon>
    </lineage>
</organism>
<dbReference type="HOGENOM" id="CLU_2145249_0_0_1"/>
<reference evidence="2" key="1">
    <citation type="journal article" date="2012" name="MBio">
        <title>Comparative genome analysis of Trichophyton rubrum and related dermatophytes reveals candidate genes involved in infection.</title>
        <authorList>
            <person name="Martinez D.A."/>
            <person name="Oliver B.G."/>
            <person name="Graeser Y."/>
            <person name="Goldberg J.M."/>
            <person name="Li W."/>
            <person name="Martinez-Rossi N.M."/>
            <person name="Monod M."/>
            <person name="Shelest E."/>
            <person name="Barton R.C."/>
            <person name="Birch E."/>
            <person name="Brakhage A.A."/>
            <person name="Chen Z."/>
            <person name="Gurr S.J."/>
            <person name="Heiman D."/>
            <person name="Heitman J."/>
            <person name="Kosti I."/>
            <person name="Rossi A."/>
            <person name="Saif S."/>
            <person name="Samalova M."/>
            <person name="Saunders C.W."/>
            <person name="Shea T."/>
            <person name="Summerbell R.C."/>
            <person name="Xu J."/>
            <person name="Young S."/>
            <person name="Zeng Q."/>
            <person name="Birren B.W."/>
            <person name="Cuomo C.A."/>
            <person name="White T.C."/>
        </authorList>
    </citation>
    <scope>NUCLEOTIDE SEQUENCE [LARGE SCALE GENOMIC DNA]</scope>
    <source>
        <strain evidence="2">ATCC MYA-4604 / CBS 118893</strain>
    </source>
</reference>
<protein>
    <submittedName>
        <fullName evidence="1">Uncharacterized protein</fullName>
    </submittedName>
</protein>
<dbReference type="EMBL" id="DS989824">
    <property type="protein sequence ID" value="EFR01170.1"/>
    <property type="molecule type" value="Genomic_DNA"/>
</dbReference>
<dbReference type="AlphaFoldDB" id="E4UV53"/>
<dbReference type="RefSeq" id="XP_003174000.1">
    <property type="nucleotide sequence ID" value="XM_003173952.1"/>
</dbReference>